<dbReference type="EMBL" id="JBHMAG010000004">
    <property type="protein sequence ID" value="MFB9751172.1"/>
    <property type="molecule type" value="Genomic_DNA"/>
</dbReference>
<sequence>MSVYGFQFKDGPSTPFAQIVYVGREKRNTYYYWDGLQRATNNQCIFQYTLAGKGEVRIGTQTYPLERNSAFLVVTGTDHRYYLPQDSECWEFIFITLMGPEALECWSAVQNHSGPVVHFDPDSPVIRILEHIYLEANKRFITNGYKASGLAAQFVMEVYQSLKYNQASPDTWPEVVVHALKQIQENYAIINSIEELSRSLGISKYKFSRLFHATCGMTAMQYLTKTRMEKAMELLRQTKLNLGEIARLTGYSDENYFNKVFRKSTGVSPGKFRSSKQTIRVDHISFN</sequence>
<dbReference type="Gene3D" id="2.60.120.280">
    <property type="entry name" value="Regulatory protein AraC"/>
    <property type="match status" value="1"/>
</dbReference>
<dbReference type="PROSITE" id="PS01124">
    <property type="entry name" value="HTH_ARAC_FAMILY_2"/>
    <property type="match status" value="1"/>
</dbReference>
<dbReference type="InterPro" id="IPR037923">
    <property type="entry name" value="HTH-like"/>
</dbReference>
<dbReference type="SUPFAM" id="SSF46689">
    <property type="entry name" value="Homeodomain-like"/>
    <property type="match status" value="2"/>
</dbReference>
<evidence type="ECO:0000256" key="3">
    <source>
        <dbReference type="ARBA" id="ARBA00023163"/>
    </source>
</evidence>
<evidence type="ECO:0000259" key="4">
    <source>
        <dbReference type="PROSITE" id="PS01124"/>
    </source>
</evidence>
<dbReference type="InterPro" id="IPR018060">
    <property type="entry name" value="HTH_AraC"/>
</dbReference>
<dbReference type="SUPFAM" id="SSF51215">
    <property type="entry name" value="Regulatory protein AraC"/>
    <property type="match status" value="1"/>
</dbReference>
<dbReference type="PROSITE" id="PS00041">
    <property type="entry name" value="HTH_ARAC_FAMILY_1"/>
    <property type="match status" value="1"/>
</dbReference>
<evidence type="ECO:0000313" key="6">
    <source>
        <dbReference type="Proteomes" id="UP001589619"/>
    </source>
</evidence>
<keyword evidence="2" id="KW-0238">DNA-binding</keyword>
<dbReference type="SMART" id="SM00342">
    <property type="entry name" value="HTH_ARAC"/>
    <property type="match status" value="1"/>
</dbReference>
<gene>
    <name evidence="5" type="ORF">ACFFNY_06265</name>
</gene>
<feature type="domain" description="HTH araC/xylS-type" evidence="4">
    <location>
        <begin position="177"/>
        <end position="275"/>
    </location>
</feature>
<dbReference type="PRINTS" id="PR00032">
    <property type="entry name" value="HTHARAC"/>
</dbReference>
<keyword evidence="1" id="KW-0805">Transcription regulation</keyword>
<dbReference type="Pfam" id="PF02311">
    <property type="entry name" value="AraC_binding"/>
    <property type="match status" value="1"/>
</dbReference>
<name>A0ABV5VSA9_9BACL</name>
<evidence type="ECO:0000256" key="2">
    <source>
        <dbReference type="ARBA" id="ARBA00023125"/>
    </source>
</evidence>
<dbReference type="PANTHER" id="PTHR43280">
    <property type="entry name" value="ARAC-FAMILY TRANSCRIPTIONAL REGULATOR"/>
    <property type="match status" value="1"/>
</dbReference>
<reference evidence="5 6" key="1">
    <citation type="submission" date="2024-09" db="EMBL/GenBank/DDBJ databases">
        <authorList>
            <person name="Sun Q."/>
            <person name="Mori K."/>
        </authorList>
    </citation>
    <scope>NUCLEOTIDE SEQUENCE [LARGE SCALE GENOMIC DNA]</scope>
    <source>
        <strain evidence="5 6">JCM 12520</strain>
    </source>
</reference>
<accession>A0ABV5VSA9</accession>
<dbReference type="InterPro" id="IPR020449">
    <property type="entry name" value="Tscrpt_reg_AraC-type_HTH"/>
</dbReference>
<keyword evidence="6" id="KW-1185">Reference proteome</keyword>
<protein>
    <submittedName>
        <fullName evidence="5">AraC family transcriptional regulator</fullName>
    </submittedName>
</protein>
<keyword evidence="3" id="KW-0804">Transcription</keyword>
<dbReference type="InterPro" id="IPR009057">
    <property type="entry name" value="Homeodomain-like_sf"/>
</dbReference>
<dbReference type="RefSeq" id="WP_344906091.1">
    <property type="nucleotide sequence ID" value="NZ_BAAAYO010000002.1"/>
</dbReference>
<dbReference type="Gene3D" id="1.10.10.60">
    <property type="entry name" value="Homeodomain-like"/>
    <property type="match status" value="2"/>
</dbReference>
<evidence type="ECO:0000256" key="1">
    <source>
        <dbReference type="ARBA" id="ARBA00023015"/>
    </source>
</evidence>
<evidence type="ECO:0000313" key="5">
    <source>
        <dbReference type="EMBL" id="MFB9751172.1"/>
    </source>
</evidence>
<dbReference type="Proteomes" id="UP001589619">
    <property type="component" value="Unassembled WGS sequence"/>
</dbReference>
<organism evidence="5 6">
    <name type="scientific">Paenibacillus hodogayensis</name>
    <dbReference type="NCBI Taxonomy" id="279208"/>
    <lineage>
        <taxon>Bacteria</taxon>
        <taxon>Bacillati</taxon>
        <taxon>Bacillota</taxon>
        <taxon>Bacilli</taxon>
        <taxon>Bacillales</taxon>
        <taxon>Paenibacillaceae</taxon>
        <taxon>Paenibacillus</taxon>
    </lineage>
</organism>
<dbReference type="InterPro" id="IPR003313">
    <property type="entry name" value="AraC-bd"/>
</dbReference>
<comment type="caution">
    <text evidence="5">The sequence shown here is derived from an EMBL/GenBank/DDBJ whole genome shotgun (WGS) entry which is preliminary data.</text>
</comment>
<dbReference type="PANTHER" id="PTHR43280:SF2">
    <property type="entry name" value="HTH-TYPE TRANSCRIPTIONAL REGULATOR EXSA"/>
    <property type="match status" value="1"/>
</dbReference>
<dbReference type="Pfam" id="PF12833">
    <property type="entry name" value="HTH_18"/>
    <property type="match status" value="1"/>
</dbReference>
<proteinExistence type="predicted"/>
<dbReference type="InterPro" id="IPR018062">
    <property type="entry name" value="HTH_AraC-typ_CS"/>
</dbReference>